<feature type="signal peptide" evidence="2">
    <location>
        <begin position="1"/>
        <end position="24"/>
    </location>
</feature>
<dbReference type="InterPro" id="IPR036582">
    <property type="entry name" value="Mao_N_sf"/>
</dbReference>
<feature type="region of interest" description="Disordered" evidence="1">
    <location>
        <begin position="164"/>
        <end position="185"/>
    </location>
</feature>
<evidence type="ECO:0000256" key="1">
    <source>
        <dbReference type="SAM" id="MobiDB-lite"/>
    </source>
</evidence>
<dbReference type="Proteomes" id="UP001549162">
    <property type="component" value="Unassembled WGS sequence"/>
</dbReference>
<comment type="caution">
    <text evidence="4">The sequence shown here is derived from an EMBL/GenBank/DDBJ whole genome shotgun (WGS) entry which is preliminary data.</text>
</comment>
<evidence type="ECO:0000313" key="4">
    <source>
        <dbReference type="EMBL" id="MET3616539.1"/>
    </source>
</evidence>
<keyword evidence="5" id="KW-1185">Reference proteome</keyword>
<gene>
    <name evidence="4" type="ORF">ABID14_000159</name>
</gene>
<dbReference type="SUPFAM" id="SSF55383">
    <property type="entry name" value="Copper amine oxidase, domain N"/>
    <property type="match status" value="1"/>
</dbReference>
<evidence type="ECO:0000313" key="5">
    <source>
        <dbReference type="Proteomes" id="UP001549162"/>
    </source>
</evidence>
<evidence type="ECO:0000259" key="3">
    <source>
        <dbReference type="Pfam" id="PF07833"/>
    </source>
</evidence>
<accession>A0ABV2J9S8</accession>
<dbReference type="InterPro" id="IPR012854">
    <property type="entry name" value="Cu_amine_oxidase-like_N"/>
</dbReference>
<sequence>MKTKIKLTAALISLLCMTHINIFAAGKLPKEASDSKISIYINDIEQNIPEDYGRAYFDKSTNRVMVPVRYISENLGAKINFYNKINENKRGILIGSVDGLIELDINSNKAKVLDGDNAEFKELDAPAILYDGRTYVPIRFISETMGMKVDWKNNTVYIKGTLAGGKKQREKNKDKKNNNTDTVNDLNILEEKKDSISNRDNILPNKSSSKNDIKIKGSLFNYE</sequence>
<dbReference type="Gene3D" id="3.30.457.10">
    <property type="entry name" value="Copper amine oxidase-like, N-terminal domain"/>
    <property type="match status" value="1"/>
</dbReference>
<reference evidence="4 5" key="1">
    <citation type="submission" date="2024-06" db="EMBL/GenBank/DDBJ databases">
        <title>Genomic Encyclopedia of Type Strains, Phase IV (KMG-IV): sequencing the most valuable type-strain genomes for metagenomic binning, comparative biology and taxonomic classification.</title>
        <authorList>
            <person name="Goeker M."/>
        </authorList>
    </citation>
    <scope>NUCLEOTIDE SEQUENCE [LARGE SCALE GENOMIC DNA]</scope>
    <source>
        <strain evidence="4 5">DSM 21460</strain>
    </source>
</reference>
<organism evidence="4 5">
    <name type="scientific">Peptoniphilus olsenii</name>
    <dbReference type="NCBI Taxonomy" id="411570"/>
    <lineage>
        <taxon>Bacteria</taxon>
        <taxon>Bacillati</taxon>
        <taxon>Bacillota</taxon>
        <taxon>Tissierellia</taxon>
        <taxon>Tissierellales</taxon>
        <taxon>Peptoniphilaceae</taxon>
        <taxon>Peptoniphilus</taxon>
    </lineage>
</organism>
<keyword evidence="2" id="KW-0732">Signal</keyword>
<name>A0ABV2J9S8_9FIRM</name>
<dbReference type="Pfam" id="PF07833">
    <property type="entry name" value="Cu_amine_oxidN1"/>
    <property type="match status" value="1"/>
</dbReference>
<dbReference type="EMBL" id="JBEPMA010000001">
    <property type="protein sequence ID" value="MET3616539.1"/>
    <property type="molecule type" value="Genomic_DNA"/>
</dbReference>
<dbReference type="RefSeq" id="WP_354366546.1">
    <property type="nucleotide sequence ID" value="NZ_JBEPMA010000001.1"/>
</dbReference>
<evidence type="ECO:0000256" key="2">
    <source>
        <dbReference type="SAM" id="SignalP"/>
    </source>
</evidence>
<feature type="chain" id="PRO_5046593094" description="Copper amine oxidase-like N-terminal domain-containing protein" evidence="2">
    <location>
        <begin position="25"/>
        <end position="223"/>
    </location>
</feature>
<feature type="domain" description="Copper amine oxidase-like N-terminal" evidence="3">
    <location>
        <begin position="61"/>
        <end position="156"/>
    </location>
</feature>
<protein>
    <recommendedName>
        <fullName evidence="3">Copper amine oxidase-like N-terminal domain-containing protein</fullName>
    </recommendedName>
</protein>
<proteinExistence type="predicted"/>